<dbReference type="InterPro" id="IPR032474">
    <property type="entry name" value="Argonaute_N"/>
</dbReference>
<dbReference type="SMART" id="SM01163">
    <property type="entry name" value="DUF1785"/>
    <property type="match status" value="1"/>
</dbReference>
<dbReference type="InterPro" id="IPR032473">
    <property type="entry name" value="Argonaute_Mid_dom"/>
</dbReference>
<name>A0AAQ3TFH6_PASNO</name>
<dbReference type="GO" id="GO:0031047">
    <property type="term" value="P:regulatory ncRNA-mediated gene silencing"/>
    <property type="evidence" value="ECO:0007669"/>
    <property type="project" value="UniProtKB-KW"/>
</dbReference>
<gene>
    <name evidence="6" type="ORF">U9M48_021039</name>
</gene>
<dbReference type="PANTHER" id="PTHR22891">
    <property type="entry name" value="EUKARYOTIC TRANSLATION INITIATION FACTOR 2C"/>
    <property type="match status" value="1"/>
</dbReference>
<keyword evidence="2" id="KW-0943">RNA-mediated gene silencing</keyword>
<dbReference type="CDD" id="cd04657">
    <property type="entry name" value="Piwi_ago-like"/>
    <property type="match status" value="1"/>
</dbReference>
<accession>A0AAQ3TFH6</accession>
<dbReference type="Pfam" id="PF16487">
    <property type="entry name" value="ArgoMid"/>
    <property type="match status" value="1"/>
</dbReference>
<dbReference type="SUPFAM" id="SSF101690">
    <property type="entry name" value="PAZ domain"/>
    <property type="match status" value="1"/>
</dbReference>
<protein>
    <submittedName>
        <fullName evidence="6">Uncharacterized protein</fullName>
    </submittedName>
</protein>
<feature type="region of interest" description="Disordered" evidence="3">
    <location>
        <begin position="18"/>
        <end position="43"/>
    </location>
</feature>
<dbReference type="InterPro" id="IPR003100">
    <property type="entry name" value="PAZ_dom"/>
</dbReference>
<dbReference type="SMART" id="SM00949">
    <property type="entry name" value="PAZ"/>
    <property type="match status" value="1"/>
</dbReference>
<dbReference type="PROSITE" id="PS50822">
    <property type="entry name" value="PIWI"/>
    <property type="match status" value="1"/>
</dbReference>
<evidence type="ECO:0000313" key="6">
    <source>
        <dbReference type="EMBL" id="WVZ72608.1"/>
    </source>
</evidence>
<keyword evidence="7" id="KW-1185">Reference proteome</keyword>
<dbReference type="Gene3D" id="2.170.260.10">
    <property type="entry name" value="paz domain"/>
    <property type="match status" value="1"/>
</dbReference>
<dbReference type="Gene3D" id="3.30.420.10">
    <property type="entry name" value="Ribonuclease H-like superfamily/Ribonuclease H"/>
    <property type="match status" value="1"/>
</dbReference>
<dbReference type="InterPro" id="IPR012337">
    <property type="entry name" value="RNaseH-like_sf"/>
</dbReference>
<dbReference type="SMART" id="SM00950">
    <property type="entry name" value="Piwi"/>
    <property type="match status" value="1"/>
</dbReference>
<evidence type="ECO:0000256" key="1">
    <source>
        <dbReference type="ARBA" id="ARBA00008201"/>
    </source>
</evidence>
<dbReference type="Pfam" id="PF02170">
    <property type="entry name" value="PAZ"/>
    <property type="match status" value="1"/>
</dbReference>
<dbReference type="InterPro" id="IPR036085">
    <property type="entry name" value="PAZ_dom_sf"/>
</dbReference>
<comment type="similarity">
    <text evidence="1">Belongs to the argonaute family. Ago subfamily.</text>
</comment>
<dbReference type="AlphaFoldDB" id="A0AAQ3TFH6"/>
<organism evidence="6 7">
    <name type="scientific">Paspalum notatum var. saurae</name>
    <dbReference type="NCBI Taxonomy" id="547442"/>
    <lineage>
        <taxon>Eukaryota</taxon>
        <taxon>Viridiplantae</taxon>
        <taxon>Streptophyta</taxon>
        <taxon>Embryophyta</taxon>
        <taxon>Tracheophyta</taxon>
        <taxon>Spermatophyta</taxon>
        <taxon>Magnoliopsida</taxon>
        <taxon>Liliopsida</taxon>
        <taxon>Poales</taxon>
        <taxon>Poaceae</taxon>
        <taxon>PACMAD clade</taxon>
        <taxon>Panicoideae</taxon>
        <taxon>Andropogonodae</taxon>
        <taxon>Paspaleae</taxon>
        <taxon>Paspalinae</taxon>
        <taxon>Paspalum</taxon>
    </lineage>
</organism>
<dbReference type="SUPFAM" id="SSF53098">
    <property type="entry name" value="Ribonuclease H-like"/>
    <property type="match status" value="1"/>
</dbReference>
<reference evidence="6 7" key="1">
    <citation type="submission" date="2024-02" db="EMBL/GenBank/DDBJ databases">
        <title>High-quality chromosome-scale genome assembly of Pensacola bahiagrass (Paspalum notatum Flugge var. saurae).</title>
        <authorList>
            <person name="Vega J.M."/>
            <person name="Podio M."/>
            <person name="Orjuela J."/>
            <person name="Siena L.A."/>
            <person name="Pessino S.C."/>
            <person name="Combes M.C."/>
            <person name="Mariac C."/>
            <person name="Albertini E."/>
            <person name="Pupilli F."/>
            <person name="Ortiz J.P.A."/>
            <person name="Leblanc O."/>
        </authorList>
    </citation>
    <scope>NUCLEOTIDE SEQUENCE [LARGE SCALE GENOMIC DNA]</scope>
    <source>
        <strain evidence="6">R1</strain>
        <tissue evidence="6">Leaf</tissue>
    </source>
</reference>
<dbReference type="Pfam" id="PF16486">
    <property type="entry name" value="ArgoN"/>
    <property type="match status" value="1"/>
</dbReference>
<dbReference type="PROSITE" id="PS50821">
    <property type="entry name" value="PAZ"/>
    <property type="match status" value="1"/>
</dbReference>
<dbReference type="InterPro" id="IPR014811">
    <property type="entry name" value="ArgoL1"/>
</dbReference>
<dbReference type="EMBL" id="CP144748">
    <property type="protein sequence ID" value="WVZ72608.1"/>
    <property type="molecule type" value="Genomic_DNA"/>
</dbReference>
<sequence length="928" mass="102018">MQYREHVQHRLAAMANHLPNGGLRADGGGDQSEPGDLAPQPYGKGAAALRDGFGVNVHRAEPTFPARPGLGAAGTLCVVKANHFFVGLVGEGLHHYDVTISPESTPTKGVYGEVMAKLVSEHQQDDLGGRLVAYDECSSLVTAGSLPFESKEFEVTLSAGDNKRYLTLLNCFPRPTPMSSIAALCGDVMQMLDELRSADVKYKVVIKHAAAISLLQMRMLLAGYPTDIPAQALQVLDMVLREVAFSECKGNGCVAVGQNLGGAKANGLGIEGWKGLYPSLRQVQDGLFVTVDVSSTVSIQPLLLIDFVQNILKIDLLDRNLIKPEYEKLLRALRGVKVEATHRGGARRRYRISGLSVKPTKDLSFEASCGATKTVVDYFRERYNLELKHKFLPCLNVGSEQKLCYVPIEVCKIVPRQCYQKKLEGSQVSTLMNSSIPQANGTKGANESDRKVDDNLTTVEARVLPPPNLKYHDSGSEKTWVPSNGHWNMKEKKVVDGAKINSWACVNFCEDLSEHAVKQFCFKLAEASRRIGVGLADLKVPVLNARPDQVENDLRMCYEEAQNELRGQHIDLLLTIHPDKNRCLYGHVKRICETDIGLVSQCCQRSMVSNKSDQIFANIAIKINAKAGGRNSVIDDVRKSLPIVSYKPTIIFGASVTHPVSTDDSAPSIASVVASQDCHEVAKYNSVVRAQGNHEGIIDGLKEIVTELLHAFGKDSNIKPQQLIFYRGGTSTSQFKQVLEKEIPEIEKASAWKTLYNSEKPQITFIVLQKSHHKRLFPDSNKYKRRLGDKTSVEPGTVVDREICQPTVFDFFLCSHAEIKGPSRPVKYLVLRDDNNFTADELQSLTNNLCYTYASCTQSVSIGMSPFSLFTAPPAYYAQKLAQRAHVYLAQGSNKETAASSGGAAAPAGAPKQLPEIKDELKRSMFYC</sequence>
<feature type="domain" description="PAZ" evidence="4">
    <location>
        <begin position="303"/>
        <end position="415"/>
    </location>
</feature>
<dbReference type="InterPro" id="IPR003165">
    <property type="entry name" value="Piwi"/>
</dbReference>
<dbReference type="FunFam" id="3.40.50.2300:FF:000110">
    <property type="entry name" value="Argonaute 10"/>
    <property type="match status" value="1"/>
</dbReference>
<dbReference type="Pfam" id="PF02171">
    <property type="entry name" value="Piwi"/>
    <property type="match status" value="1"/>
</dbReference>
<dbReference type="GO" id="GO:0003723">
    <property type="term" value="F:RNA binding"/>
    <property type="evidence" value="ECO:0007669"/>
    <property type="project" value="InterPro"/>
</dbReference>
<feature type="domain" description="Piwi" evidence="5">
    <location>
        <begin position="572"/>
        <end position="890"/>
    </location>
</feature>
<evidence type="ECO:0000259" key="4">
    <source>
        <dbReference type="PROSITE" id="PS50821"/>
    </source>
</evidence>
<dbReference type="CDD" id="cd02846">
    <property type="entry name" value="PAZ_argonaute_like"/>
    <property type="match status" value="1"/>
</dbReference>
<dbReference type="Gene3D" id="3.40.50.2300">
    <property type="match status" value="1"/>
</dbReference>
<dbReference type="Proteomes" id="UP001341281">
    <property type="component" value="Chromosome 04"/>
</dbReference>
<evidence type="ECO:0000259" key="5">
    <source>
        <dbReference type="PROSITE" id="PS50822"/>
    </source>
</evidence>
<dbReference type="InterPro" id="IPR036397">
    <property type="entry name" value="RNaseH_sf"/>
</dbReference>
<evidence type="ECO:0000256" key="3">
    <source>
        <dbReference type="SAM" id="MobiDB-lite"/>
    </source>
</evidence>
<proteinExistence type="inferred from homology"/>
<dbReference type="InterPro" id="IPR045246">
    <property type="entry name" value="Piwi_ago-like"/>
</dbReference>
<evidence type="ECO:0000313" key="7">
    <source>
        <dbReference type="Proteomes" id="UP001341281"/>
    </source>
</evidence>
<evidence type="ECO:0000256" key="2">
    <source>
        <dbReference type="ARBA" id="ARBA00023158"/>
    </source>
</evidence>
<dbReference type="Pfam" id="PF08699">
    <property type="entry name" value="ArgoL1"/>
    <property type="match status" value="1"/>
</dbReference>